<protein>
    <submittedName>
        <fullName evidence="2">Prophage antirepressor DNA-binding protein (Roi)</fullName>
    </submittedName>
</protein>
<dbReference type="Proteomes" id="UP000254867">
    <property type="component" value="Unassembled WGS sequence"/>
</dbReference>
<gene>
    <name evidence="2" type="ORF">NCTC10794_01373</name>
</gene>
<evidence type="ECO:0000256" key="1">
    <source>
        <dbReference type="SAM" id="Coils"/>
    </source>
</evidence>
<evidence type="ECO:0000313" key="2">
    <source>
        <dbReference type="EMBL" id="STO64310.1"/>
    </source>
</evidence>
<feature type="coiled-coil region" evidence="1">
    <location>
        <begin position="108"/>
        <end position="135"/>
    </location>
</feature>
<dbReference type="InterPro" id="IPR014054">
    <property type="entry name" value="Phage_regulatory_Rha"/>
</dbReference>
<dbReference type="RefSeq" id="WP_119222763.1">
    <property type="nucleotide sequence ID" value="NZ_UGHH01000002.1"/>
</dbReference>
<keyword evidence="1" id="KW-0175">Coiled coil</keyword>
<accession>A0A377I2S6</accession>
<dbReference type="EMBL" id="UGHH01000002">
    <property type="protein sequence ID" value="STO64310.1"/>
    <property type="molecule type" value="Genomic_DNA"/>
</dbReference>
<dbReference type="AlphaFoldDB" id="A0A377I2S6"/>
<reference evidence="2 3" key="1">
    <citation type="submission" date="2018-06" db="EMBL/GenBank/DDBJ databases">
        <authorList>
            <consortium name="Pathogen Informatics"/>
            <person name="Doyle S."/>
        </authorList>
    </citation>
    <scope>NUCLEOTIDE SEQUENCE [LARGE SCALE GENOMIC DNA]</scope>
    <source>
        <strain evidence="2 3">NCTC10794</strain>
    </source>
</reference>
<dbReference type="GO" id="GO:0003677">
    <property type="term" value="F:DNA binding"/>
    <property type="evidence" value="ECO:0007669"/>
    <property type="project" value="UniProtKB-KW"/>
</dbReference>
<name>A0A377I2S6_HAEPH</name>
<proteinExistence type="predicted"/>
<dbReference type="Pfam" id="PF09669">
    <property type="entry name" value="Phage_pRha"/>
    <property type="match status" value="1"/>
</dbReference>
<organism evidence="2 3">
    <name type="scientific">Haemophilus parahaemolyticus</name>
    <dbReference type="NCBI Taxonomy" id="735"/>
    <lineage>
        <taxon>Bacteria</taxon>
        <taxon>Pseudomonadati</taxon>
        <taxon>Pseudomonadota</taxon>
        <taxon>Gammaproteobacteria</taxon>
        <taxon>Pasteurellales</taxon>
        <taxon>Pasteurellaceae</taxon>
        <taxon>Haemophilus</taxon>
    </lineage>
</organism>
<sequence>MKTAELLPITEKNASLTMSSREIAELCEKRHDNVLKLVRELIERGLLKNTTPHSYIHPQNNQRYFEFFSDKRDTLVIVARLSPEFTAVVIDRWQELEAKQAVQLPQTFAEALRLAADLEEQKQALLLENQQQSTQITSMESYFRNGITAPQFAKGLNGVNSQKINDHLQQVKWLYKDGNNDWRVTSYARDRYMTEEPVPISPHGKEPFFTYRPVLLQKGAAKIYKWYTQQKLTMKSNWNGEFTQDKAVGL</sequence>
<evidence type="ECO:0000313" key="3">
    <source>
        <dbReference type="Proteomes" id="UP000254867"/>
    </source>
</evidence>
<keyword evidence="2" id="KW-0238">DNA-binding</keyword>